<gene>
    <name evidence="2" type="ORF">GCM10009801_37530</name>
</gene>
<comment type="caution">
    <text evidence="2">The sequence shown here is derived from an EMBL/GenBank/DDBJ whole genome shotgun (WGS) entry which is preliminary data.</text>
</comment>
<organism evidence="2 3">
    <name type="scientific">Streptomyces albiaxialis</name>
    <dbReference type="NCBI Taxonomy" id="329523"/>
    <lineage>
        <taxon>Bacteria</taxon>
        <taxon>Bacillati</taxon>
        <taxon>Actinomycetota</taxon>
        <taxon>Actinomycetes</taxon>
        <taxon>Kitasatosporales</taxon>
        <taxon>Streptomycetaceae</taxon>
        <taxon>Streptomyces</taxon>
    </lineage>
</organism>
<keyword evidence="3" id="KW-1185">Reference proteome</keyword>
<name>A0ABP5HLZ4_9ACTN</name>
<proteinExistence type="predicted"/>
<protein>
    <submittedName>
        <fullName evidence="2">Uncharacterized protein</fullName>
    </submittedName>
</protein>
<dbReference type="Proteomes" id="UP001500016">
    <property type="component" value="Unassembled WGS sequence"/>
</dbReference>
<evidence type="ECO:0000313" key="3">
    <source>
        <dbReference type="Proteomes" id="UP001500016"/>
    </source>
</evidence>
<dbReference type="RefSeq" id="WP_344529557.1">
    <property type="nucleotide sequence ID" value="NZ_BAAAPE010000009.1"/>
</dbReference>
<evidence type="ECO:0000313" key="2">
    <source>
        <dbReference type="EMBL" id="GAA2079733.1"/>
    </source>
</evidence>
<accession>A0ABP5HLZ4</accession>
<evidence type="ECO:0000256" key="1">
    <source>
        <dbReference type="SAM" id="MobiDB-lite"/>
    </source>
</evidence>
<feature type="region of interest" description="Disordered" evidence="1">
    <location>
        <begin position="35"/>
        <end position="57"/>
    </location>
</feature>
<reference evidence="3" key="1">
    <citation type="journal article" date="2019" name="Int. J. Syst. Evol. Microbiol.">
        <title>The Global Catalogue of Microorganisms (GCM) 10K type strain sequencing project: providing services to taxonomists for standard genome sequencing and annotation.</title>
        <authorList>
            <consortium name="The Broad Institute Genomics Platform"/>
            <consortium name="The Broad Institute Genome Sequencing Center for Infectious Disease"/>
            <person name="Wu L."/>
            <person name="Ma J."/>
        </authorList>
    </citation>
    <scope>NUCLEOTIDE SEQUENCE [LARGE SCALE GENOMIC DNA]</scope>
    <source>
        <strain evidence="3">JCM 15478</strain>
    </source>
</reference>
<sequence length="142" mass="14979">MTVHVFRCVRCQGEVTGPVREVRLPDVDDAPVPYSRPDGEEECPPRVGPGVFALDPPREPRATGTVRLPAGLAGVVLARADVRGVRLHPGRGRRNGCCGLDGCDGPNLVCATCGTDMATEQSDCWTPQQVTLLPGAVALVPV</sequence>
<dbReference type="EMBL" id="BAAAPE010000009">
    <property type="protein sequence ID" value="GAA2079733.1"/>
    <property type="molecule type" value="Genomic_DNA"/>
</dbReference>